<evidence type="ECO:0000313" key="1">
    <source>
        <dbReference type="EMBL" id="KAK1141730.1"/>
    </source>
</evidence>
<evidence type="ECO:0000313" key="2">
    <source>
        <dbReference type="Proteomes" id="UP001177260"/>
    </source>
</evidence>
<sequence length="148" mass="16620">MKNIPNQAHFAPQESFPSHGLWEANKESIVICDFLDSHVGMHLCIPFSCGEVYKVREDDTCESIEKTHAEVLRGESFIKLNPWLQRAWLCDQLDSGSYYYGKTFCLGYQGGLFGTTENVPNPVFLDENRDPVPLGGPADGQGRLIEHT</sequence>
<comment type="caution">
    <text evidence="1">The sequence shown here is derived from an EMBL/GenBank/DDBJ whole genome shotgun (WGS) entry which is preliminary data.</text>
</comment>
<reference evidence="1 2" key="1">
    <citation type="journal article" date="2023" name="ACS Omega">
        <title>Identification of the Neoaspergillic Acid Biosynthesis Gene Cluster by Establishing an In Vitro CRISPR-Ribonucleoprotein Genetic System in Aspergillus melleus.</title>
        <authorList>
            <person name="Yuan B."/>
            <person name="Grau M.F."/>
            <person name="Murata R.M."/>
            <person name="Torok T."/>
            <person name="Venkateswaran K."/>
            <person name="Stajich J.E."/>
            <person name="Wang C.C.C."/>
        </authorList>
    </citation>
    <scope>NUCLEOTIDE SEQUENCE [LARGE SCALE GENOMIC DNA]</scope>
    <source>
        <strain evidence="1 2">IMV 1140</strain>
    </source>
</reference>
<dbReference type="Proteomes" id="UP001177260">
    <property type="component" value="Unassembled WGS sequence"/>
</dbReference>
<keyword evidence="2" id="KW-1185">Reference proteome</keyword>
<name>A0ACC3AV80_9EURO</name>
<proteinExistence type="predicted"/>
<dbReference type="EMBL" id="JAOPJF010000060">
    <property type="protein sequence ID" value="KAK1141730.1"/>
    <property type="molecule type" value="Genomic_DNA"/>
</dbReference>
<protein>
    <submittedName>
        <fullName evidence="1">Uncharacterized protein</fullName>
    </submittedName>
</protein>
<organism evidence="1 2">
    <name type="scientific">Aspergillus melleus</name>
    <dbReference type="NCBI Taxonomy" id="138277"/>
    <lineage>
        <taxon>Eukaryota</taxon>
        <taxon>Fungi</taxon>
        <taxon>Dikarya</taxon>
        <taxon>Ascomycota</taxon>
        <taxon>Pezizomycotina</taxon>
        <taxon>Eurotiomycetes</taxon>
        <taxon>Eurotiomycetidae</taxon>
        <taxon>Eurotiales</taxon>
        <taxon>Aspergillaceae</taxon>
        <taxon>Aspergillus</taxon>
        <taxon>Aspergillus subgen. Circumdati</taxon>
    </lineage>
</organism>
<gene>
    <name evidence="1" type="ORF">N8T08_008828</name>
</gene>
<accession>A0ACC3AV80</accession>